<dbReference type="EMBL" id="LAOD01000028">
    <property type="protein sequence ID" value="KJV83700.1"/>
    <property type="molecule type" value="Genomic_DNA"/>
</dbReference>
<keyword evidence="1" id="KW-1133">Transmembrane helix</keyword>
<evidence type="ECO:0000313" key="3">
    <source>
        <dbReference type="Proteomes" id="UP000033722"/>
    </source>
</evidence>
<keyword evidence="1" id="KW-0812">Transmembrane</keyword>
<sequence>MCNQKQHRDLRHRSTSGMGTAVPMYLLSKTLIVYVGTLLVYHSIRFRIEYLFLF</sequence>
<proteinExistence type="predicted"/>
<protein>
    <submittedName>
        <fullName evidence="2">Uncharacterized protein</fullName>
    </submittedName>
</protein>
<feature type="transmembrane region" description="Helical" evidence="1">
    <location>
        <begin position="21"/>
        <end position="44"/>
    </location>
</feature>
<keyword evidence="1" id="KW-0472">Membrane</keyword>
<comment type="caution">
    <text evidence="2">The sequence shown here is derived from an EMBL/GenBank/DDBJ whole genome shotgun (WGS) entry which is preliminary data.</text>
</comment>
<dbReference type="Proteomes" id="UP000033722">
    <property type="component" value="Unassembled WGS sequence"/>
</dbReference>
<name>A0A0F3PTP8_ANAPH</name>
<organism evidence="2 3">
    <name type="scientific">Anaplasma phagocytophilum str. CRT53-1</name>
    <dbReference type="NCBI Taxonomy" id="1359157"/>
    <lineage>
        <taxon>Bacteria</taxon>
        <taxon>Pseudomonadati</taxon>
        <taxon>Pseudomonadota</taxon>
        <taxon>Alphaproteobacteria</taxon>
        <taxon>Rickettsiales</taxon>
        <taxon>Anaplasmataceae</taxon>
        <taxon>Anaplasma</taxon>
        <taxon>phagocytophilum group</taxon>
    </lineage>
</organism>
<dbReference type="AlphaFoldDB" id="A0A0F3PTP8"/>
<dbReference type="PATRIC" id="fig|1359157.3.peg.1130"/>
<evidence type="ECO:0000313" key="2">
    <source>
        <dbReference type="EMBL" id="KJV83700.1"/>
    </source>
</evidence>
<reference evidence="2 3" key="1">
    <citation type="submission" date="2015-01" db="EMBL/GenBank/DDBJ databases">
        <title>Genome Sequencing of Rickettsiales.</title>
        <authorList>
            <person name="Daugherty S.C."/>
            <person name="Su Q."/>
            <person name="Abolude K."/>
            <person name="Beier-Sexton M."/>
            <person name="Carlyon J.A."/>
            <person name="Carter R."/>
            <person name="Day N.P."/>
            <person name="Dumler S.J."/>
            <person name="Dyachenko V."/>
            <person name="Godinez A."/>
            <person name="Kurtti T.J."/>
            <person name="Lichay M."/>
            <person name="Mullins K.E."/>
            <person name="Ott S."/>
            <person name="Pappas-Brown V."/>
            <person name="Paris D.H."/>
            <person name="Patel P."/>
            <person name="Richards A.L."/>
            <person name="Sadzewicz L."/>
            <person name="Sears K."/>
            <person name="Seidman D."/>
            <person name="Sengamalay N."/>
            <person name="Stenos J."/>
            <person name="Tallon L.J."/>
            <person name="Vincent G."/>
            <person name="Fraser C.M."/>
            <person name="Munderloh U."/>
            <person name="Dunning-Hotopp J.C."/>
        </authorList>
    </citation>
    <scope>NUCLEOTIDE SEQUENCE [LARGE SCALE GENOMIC DNA]</scope>
    <source>
        <strain evidence="2 3">CRT53-1</strain>
    </source>
</reference>
<accession>A0A0F3PTP8</accession>
<evidence type="ECO:0000256" key="1">
    <source>
        <dbReference type="SAM" id="Phobius"/>
    </source>
</evidence>
<gene>
    <name evidence="2" type="ORF">APHCRT_1278</name>
</gene>